<dbReference type="OrthoDB" id="648959at2"/>
<dbReference type="EMBL" id="VLLI01000021">
    <property type="protein sequence ID" value="TWI94219.1"/>
    <property type="molecule type" value="Genomic_DNA"/>
</dbReference>
<feature type="domain" description="Phospholipase C/D" evidence="1">
    <location>
        <begin position="41"/>
        <end position="212"/>
    </location>
</feature>
<evidence type="ECO:0000313" key="3">
    <source>
        <dbReference type="Proteomes" id="UP000317010"/>
    </source>
</evidence>
<sequence>MKNLSHFALVLMLLIVLLVVPNYSRAYSVFAHEAIIDASWQHSILPLLKQKYPTATDKDLDSARAYAYGGSLIADMGYFPFGNPYFTNLLHYVRSGDFVENLINQASNLDEYAFAIGALAHYLTDKYGHSIATNIAVPLIYTQDRNKFGNVVTYDEDNTSHKRMEFAFDVLQVARGNYLPQSYHNFIGFSVARPVLERAFLITYGEDINTVFSDLSLTIASFRWSVKTLLPALTRTAWIIKKNDIRKLNPKATRKDFRFKFSRKAYYKEYGMKREKPKFDEWLFAALIEIAPKIGPLKSFRFKAPGPEGEKLFIKGFDTTTAHYDVMLHELQQGGRVELADIDFDTGKATEPGEYGLADKTYSDLVIKLQTNKFAYLTPPLKDNLMSYYSSPDTTTKSNLHKSDKIDWHHTYLALQQLRTTKPIAMSELKFIADSTTISKPGTK</sequence>
<comment type="caution">
    <text evidence="2">The sequence shown here is derived from an EMBL/GenBank/DDBJ whole genome shotgun (WGS) entry which is preliminary data.</text>
</comment>
<dbReference type="RefSeq" id="WP_144916719.1">
    <property type="nucleotide sequence ID" value="NZ_VLLI01000021.1"/>
</dbReference>
<organism evidence="2 3">
    <name type="scientific">Mucilaginibacter frigoritolerans</name>
    <dbReference type="NCBI Taxonomy" id="652788"/>
    <lineage>
        <taxon>Bacteria</taxon>
        <taxon>Pseudomonadati</taxon>
        <taxon>Bacteroidota</taxon>
        <taxon>Sphingobacteriia</taxon>
        <taxon>Sphingobacteriales</taxon>
        <taxon>Sphingobacteriaceae</taxon>
        <taxon>Mucilaginibacter</taxon>
    </lineage>
</organism>
<dbReference type="InterPro" id="IPR029002">
    <property type="entry name" value="PLPC/GPLD1"/>
</dbReference>
<name>A0A562TKW6_9SPHI</name>
<keyword evidence="3" id="KW-1185">Reference proteome</keyword>
<proteinExistence type="predicted"/>
<evidence type="ECO:0000259" key="1">
    <source>
        <dbReference type="Pfam" id="PF00882"/>
    </source>
</evidence>
<dbReference type="Pfam" id="PF00882">
    <property type="entry name" value="Zn_dep_PLPC"/>
    <property type="match status" value="1"/>
</dbReference>
<dbReference type="Proteomes" id="UP000317010">
    <property type="component" value="Unassembled WGS sequence"/>
</dbReference>
<evidence type="ECO:0000313" key="2">
    <source>
        <dbReference type="EMBL" id="TWI94219.1"/>
    </source>
</evidence>
<reference evidence="2 3" key="1">
    <citation type="submission" date="2019-07" db="EMBL/GenBank/DDBJ databases">
        <title>Genomic Encyclopedia of Archaeal and Bacterial Type Strains, Phase II (KMG-II): from individual species to whole genera.</title>
        <authorList>
            <person name="Goeker M."/>
        </authorList>
    </citation>
    <scope>NUCLEOTIDE SEQUENCE [LARGE SCALE GENOMIC DNA]</scope>
    <source>
        <strain evidence="2 3">ATCC BAA-1854</strain>
    </source>
</reference>
<protein>
    <submittedName>
        <fullName evidence="2">Zinc dependent phospholipase C</fullName>
    </submittedName>
</protein>
<accession>A0A562TKW6</accession>
<gene>
    <name evidence="2" type="ORF">JN11_04825</name>
</gene>
<dbReference type="AlphaFoldDB" id="A0A562TKW6"/>